<dbReference type="AlphaFoldDB" id="V8NT21"/>
<feature type="non-terminal residue" evidence="2">
    <location>
        <position position="41"/>
    </location>
</feature>
<organism evidence="2 3">
    <name type="scientific">Ophiophagus hannah</name>
    <name type="common">King cobra</name>
    <name type="synonym">Naja hannah</name>
    <dbReference type="NCBI Taxonomy" id="8665"/>
    <lineage>
        <taxon>Eukaryota</taxon>
        <taxon>Metazoa</taxon>
        <taxon>Chordata</taxon>
        <taxon>Craniata</taxon>
        <taxon>Vertebrata</taxon>
        <taxon>Euteleostomi</taxon>
        <taxon>Lepidosauria</taxon>
        <taxon>Squamata</taxon>
        <taxon>Bifurcata</taxon>
        <taxon>Unidentata</taxon>
        <taxon>Episquamata</taxon>
        <taxon>Toxicofera</taxon>
        <taxon>Serpentes</taxon>
        <taxon>Colubroidea</taxon>
        <taxon>Elapidae</taxon>
        <taxon>Elapinae</taxon>
        <taxon>Ophiophagus</taxon>
    </lineage>
</organism>
<gene>
    <name evidence="2" type="primary">Tcerg1l</name>
    <name evidence="2" type="ORF">L345_09016</name>
</gene>
<dbReference type="Proteomes" id="UP000018936">
    <property type="component" value="Unassembled WGS sequence"/>
</dbReference>
<comment type="caution">
    <text evidence="2">The sequence shown here is derived from an EMBL/GenBank/DDBJ whole genome shotgun (WGS) entry which is preliminary data.</text>
</comment>
<reference evidence="2 3" key="1">
    <citation type="journal article" date="2013" name="Proc. Natl. Acad. Sci. U.S.A.">
        <title>The king cobra genome reveals dynamic gene evolution and adaptation in the snake venom system.</title>
        <authorList>
            <person name="Vonk F.J."/>
            <person name="Casewell N.R."/>
            <person name="Henkel C.V."/>
            <person name="Heimberg A.M."/>
            <person name="Jansen H.J."/>
            <person name="McCleary R.J."/>
            <person name="Kerkkamp H.M."/>
            <person name="Vos R.A."/>
            <person name="Guerreiro I."/>
            <person name="Calvete J.J."/>
            <person name="Wuster W."/>
            <person name="Woods A.E."/>
            <person name="Logan J.M."/>
            <person name="Harrison R.A."/>
            <person name="Castoe T.A."/>
            <person name="de Koning A.P."/>
            <person name="Pollock D.D."/>
            <person name="Yandell M."/>
            <person name="Calderon D."/>
            <person name="Renjifo C."/>
            <person name="Currier R.B."/>
            <person name="Salgado D."/>
            <person name="Pla D."/>
            <person name="Sanz L."/>
            <person name="Hyder A.S."/>
            <person name="Ribeiro J.M."/>
            <person name="Arntzen J.W."/>
            <person name="van den Thillart G.E."/>
            <person name="Boetzer M."/>
            <person name="Pirovano W."/>
            <person name="Dirks R.P."/>
            <person name="Spaink H.P."/>
            <person name="Duboule D."/>
            <person name="McGlinn E."/>
            <person name="Kini R.M."/>
            <person name="Richardson M.K."/>
        </authorList>
    </citation>
    <scope>NUCLEOTIDE SEQUENCE</scope>
    <source>
        <tissue evidence="2">Blood</tissue>
    </source>
</reference>
<feature type="region of interest" description="Disordered" evidence="1">
    <location>
        <begin position="1"/>
        <end position="41"/>
    </location>
</feature>
<evidence type="ECO:0000256" key="1">
    <source>
        <dbReference type="SAM" id="MobiDB-lite"/>
    </source>
</evidence>
<sequence>MKNKPAENENEKTHSLKLLTDDENTSNGNKPVASTPVPGSP</sequence>
<accession>V8NT21</accession>
<evidence type="ECO:0000313" key="2">
    <source>
        <dbReference type="EMBL" id="ETE65215.1"/>
    </source>
</evidence>
<keyword evidence="3" id="KW-1185">Reference proteome</keyword>
<proteinExistence type="predicted"/>
<feature type="compositionally biased region" description="Basic and acidic residues" evidence="1">
    <location>
        <begin position="1"/>
        <end position="14"/>
    </location>
</feature>
<evidence type="ECO:0000313" key="3">
    <source>
        <dbReference type="Proteomes" id="UP000018936"/>
    </source>
</evidence>
<dbReference type="EMBL" id="AZIM01001956">
    <property type="protein sequence ID" value="ETE65215.1"/>
    <property type="molecule type" value="Genomic_DNA"/>
</dbReference>
<name>V8NT21_OPHHA</name>
<protein>
    <submittedName>
        <fullName evidence="2">Transcription elongation regulator 1-like protein</fullName>
    </submittedName>
</protein>